<dbReference type="EMBL" id="JAJGAK010000001">
    <property type="protein sequence ID" value="MCC8361518.1"/>
    <property type="molecule type" value="Genomic_DNA"/>
</dbReference>
<dbReference type="Pfam" id="PF12697">
    <property type="entry name" value="Abhydrolase_6"/>
    <property type="match status" value="1"/>
</dbReference>
<dbReference type="GO" id="GO:0016787">
    <property type="term" value="F:hydrolase activity"/>
    <property type="evidence" value="ECO:0007669"/>
    <property type="project" value="UniProtKB-KW"/>
</dbReference>
<evidence type="ECO:0000313" key="2">
    <source>
        <dbReference type="EMBL" id="MCC8361518.1"/>
    </source>
</evidence>
<gene>
    <name evidence="2" type="ORF">LK996_00255</name>
</gene>
<reference evidence="2" key="1">
    <citation type="submission" date="2021-10" db="EMBL/GenBank/DDBJ databases">
        <authorList>
            <person name="Lyu M."/>
            <person name="Wang X."/>
            <person name="Meng X."/>
            <person name="Xu K."/>
        </authorList>
    </citation>
    <scope>NUCLEOTIDE SEQUENCE</scope>
    <source>
        <strain evidence="2">A6</strain>
    </source>
</reference>
<keyword evidence="3" id="KW-1185">Reference proteome</keyword>
<dbReference type="PANTHER" id="PTHR43194">
    <property type="entry name" value="HYDROLASE ALPHA/BETA FOLD FAMILY"/>
    <property type="match status" value="1"/>
</dbReference>
<organism evidence="2 3">
    <name type="scientific">Noviluteimonas lactosilytica</name>
    <dbReference type="NCBI Taxonomy" id="2888523"/>
    <lineage>
        <taxon>Bacteria</taxon>
        <taxon>Pseudomonadati</taxon>
        <taxon>Pseudomonadota</taxon>
        <taxon>Gammaproteobacteria</taxon>
        <taxon>Lysobacterales</taxon>
        <taxon>Lysobacteraceae</taxon>
        <taxon>Noviluteimonas</taxon>
    </lineage>
</organism>
<dbReference type="Proteomes" id="UP001165293">
    <property type="component" value="Unassembled WGS sequence"/>
</dbReference>
<dbReference type="InterPro" id="IPR000073">
    <property type="entry name" value="AB_hydrolase_1"/>
</dbReference>
<name>A0ABS8JD31_9GAMM</name>
<proteinExistence type="predicted"/>
<feature type="domain" description="AB hydrolase-1" evidence="1">
    <location>
        <begin position="89"/>
        <end position="271"/>
    </location>
</feature>
<sequence length="308" mass="33187">MASPVSRISTTVRSSLQLGAVRLRFQVLGALNPRTTLRAAGKLFATPFRSSRARAIAAPIGDARTSSFTVNGQDIATYVWGNPARQPYVLFAHGWSSHGTRFLPWVPKLREAGYAVVAFDQPAHGRSSGEQATLPCFANTLLEVGRRFGPAALLVGHSLGGAAASVALAHGLQAERVLLIAPAADPEAATERFAQMVALPQRLFRALICSFERHVGVAFDDLQAHHNAPLIARPALIVHDLEDREVPWSEGERYARYWADSRLVTTRGLGHNRIAGDAGTIAAALRFLRGETVGERVVSSPNLPYGFA</sequence>
<dbReference type="PANTHER" id="PTHR43194:SF2">
    <property type="entry name" value="PEROXISOMAL MEMBRANE PROTEIN LPX1"/>
    <property type="match status" value="1"/>
</dbReference>
<evidence type="ECO:0000259" key="1">
    <source>
        <dbReference type="Pfam" id="PF12697"/>
    </source>
</evidence>
<accession>A0ABS8JD31</accession>
<dbReference type="SUPFAM" id="SSF53474">
    <property type="entry name" value="alpha/beta-Hydrolases"/>
    <property type="match status" value="1"/>
</dbReference>
<dbReference type="RefSeq" id="WP_230525173.1">
    <property type="nucleotide sequence ID" value="NZ_JAJGAK010000001.1"/>
</dbReference>
<keyword evidence="2" id="KW-0378">Hydrolase</keyword>
<evidence type="ECO:0000313" key="3">
    <source>
        <dbReference type="Proteomes" id="UP001165293"/>
    </source>
</evidence>
<protein>
    <submittedName>
        <fullName evidence="2">Alpha/beta hydrolase</fullName>
    </submittedName>
</protein>
<comment type="caution">
    <text evidence="2">The sequence shown here is derived from an EMBL/GenBank/DDBJ whole genome shotgun (WGS) entry which is preliminary data.</text>
</comment>
<dbReference type="Gene3D" id="3.40.50.1820">
    <property type="entry name" value="alpha/beta hydrolase"/>
    <property type="match status" value="1"/>
</dbReference>
<dbReference type="InterPro" id="IPR050228">
    <property type="entry name" value="Carboxylesterase_BioH"/>
</dbReference>
<dbReference type="InterPro" id="IPR029058">
    <property type="entry name" value="AB_hydrolase_fold"/>
</dbReference>